<comment type="function">
    <text evidence="3">A helicase/nuclease that prepares dsDNA breaks (DSB) for recombinational DNA repair. Binds to DSBs and unwinds DNA via a highly rapid and processive ATP-dependent bidirectional helicase activity. Unwinds dsDNA until it encounters a Chi (crossover hotspot instigator) sequence from the 3' direction. Cuts ssDNA a few nucleotides 3' to the Chi site. The properties and activities of the enzyme are changed at Chi. The Chi-altered holoenzyme produces a long 3'-ssDNA overhang and facilitates RecA-binding to the ssDNA for homologous DNA recombination and repair. Holoenzyme degrades any linearized DNA that is unable to undergo homologous recombination. In the holoenzyme this subunit has ssDNA-dependent ATPase and 5'-3' helicase activity. When added to pre-assembled RecBC greatly stimulates nuclease activity and augments holoenzyme processivity. Negatively regulates the RecA-loading ability of RecBCD.</text>
</comment>
<keyword evidence="3" id="KW-0540">Nuclease</keyword>
<keyword evidence="3" id="KW-0227">DNA damage</keyword>
<dbReference type="SUPFAM" id="SSF52540">
    <property type="entry name" value="P-loop containing nucleoside triphosphate hydrolases"/>
    <property type="match status" value="1"/>
</dbReference>
<keyword evidence="2 3" id="KW-0067">ATP-binding</keyword>
<organism evidence="6 7">
    <name type="scientific">Neisseria bacilliformis ATCC BAA-1200</name>
    <dbReference type="NCBI Taxonomy" id="888742"/>
    <lineage>
        <taxon>Bacteria</taxon>
        <taxon>Pseudomonadati</taxon>
        <taxon>Pseudomonadota</taxon>
        <taxon>Betaproteobacteria</taxon>
        <taxon>Neisseriales</taxon>
        <taxon>Neisseriaceae</taxon>
        <taxon>Neisseria</taxon>
    </lineage>
</organism>
<dbReference type="InterPro" id="IPR006344">
    <property type="entry name" value="RecD"/>
</dbReference>
<keyword evidence="3 6" id="KW-0378">Hydrolase</keyword>
<feature type="region of interest" description="Disordered" evidence="4">
    <location>
        <begin position="579"/>
        <end position="611"/>
    </location>
</feature>
<feature type="domain" description="AAA+ ATPase" evidence="5">
    <location>
        <begin position="195"/>
        <end position="365"/>
    </location>
</feature>
<keyword evidence="3" id="KW-0413">Isomerase</keyword>
<evidence type="ECO:0000313" key="6">
    <source>
        <dbReference type="EMBL" id="EGF09996.1"/>
    </source>
</evidence>
<dbReference type="PANTHER" id="PTHR43788:SF6">
    <property type="entry name" value="DNA HELICASE B"/>
    <property type="match status" value="1"/>
</dbReference>
<dbReference type="GO" id="GO:0008854">
    <property type="term" value="F:exodeoxyribonuclease V activity"/>
    <property type="evidence" value="ECO:0007669"/>
    <property type="project" value="InterPro"/>
</dbReference>
<keyword evidence="3" id="KW-0238">DNA-binding</keyword>
<proteinExistence type="inferred from homology"/>
<dbReference type="STRING" id="267212.GCA_001063965_01519"/>
<dbReference type="Pfam" id="PF13245">
    <property type="entry name" value="AAA_19"/>
    <property type="match status" value="1"/>
</dbReference>
<dbReference type="InterPro" id="IPR003593">
    <property type="entry name" value="AAA+_ATPase"/>
</dbReference>
<keyword evidence="3" id="KW-0347">Helicase</keyword>
<dbReference type="Proteomes" id="UP000004105">
    <property type="component" value="Unassembled WGS sequence"/>
</dbReference>
<comment type="caution">
    <text evidence="6">The sequence shown here is derived from an EMBL/GenBank/DDBJ whole genome shotgun (WGS) entry which is preliminary data.</text>
</comment>
<keyword evidence="1 3" id="KW-0547">Nucleotide-binding</keyword>
<keyword evidence="3" id="KW-0234">DNA repair</keyword>
<gene>
    <name evidence="3 6" type="primary">recD</name>
    <name evidence="6" type="ORF">HMPREF9123_2248</name>
</gene>
<evidence type="ECO:0000256" key="3">
    <source>
        <dbReference type="HAMAP-Rule" id="MF_01487"/>
    </source>
</evidence>
<comment type="similarity">
    <text evidence="3">Belongs to the RecD family.</text>
</comment>
<evidence type="ECO:0000256" key="1">
    <source>
        <dbReference type="ARBA" id="ARBA00022741"/>
    </source>
</evidence>
<dbReference type="PANTHER" id="PTHR43788">
    <property type="entry name" value="DNA2/NAM7 HELICASE FAMILY MEMBER"/>
    <property type="match status" value="1"/>
</dbReference>
<dbReference type="GO" id="GO:0005524">
    <property type="term" value="F:ATP binding"/>
    <property type="evidence" value="ECO:0007669"/>
    <property type="project" value="UniProtKB-UniRule"/>
</dbReference>
<protein>
    <recommendedName>
        <fullName evidence="3">RecBCD enzyme subunit RecD</fullName>
        <ecNumber evidence="3">5.6.2.3</ecNumber>
    </recommendedName>
    <alternativeName>
        <fullName evidence="3">DNA 5'-3' helicase subunit RecD</fullName>
    </alternativeName>
    <alternativeName>
        <fullName evidence="3">Exonuclease V subunit RecD</fullName>
        <shortName evidence="3">ExoV subunit RecD</shortName>
    </alternativeName>
    <alternativeName>
        <fullName evidence="3">Helicase/nuclease RecBCD subunit RecD</fullName>
    </alternativeName>
</protein>
<evidence type="ECO:0000256" key="2">
    <source>
        <dbReference type="ARBA" id="ARBA00022840"/>
    </source>
</evidence>
<comment type="miscellaneous">
    <text evidence="3">In the RecBCD complex, RecB has a slow 3'-5' helicase, an exonuclease activity and loads RecA onto ssDNA, RecD has a fast 5'-3' helicase activity, while RecC stimulates the ATPase and processivity of the RecB helicase and contributes to recognition of the Chi site.</text>
</comment>
<dbReference type="GO" id="GO:0017116">
    <property type="term" value="F:single-stranded DNA helicase activity"/>
    <property type="evidence" value="ECO:0007669"/>
    <property type="project" value="TreeGrafter"/>
</dbReference>
<comment type="catalytic activity">
    <reaction evidence="3">
        <text>ATP + H2O = ADP + phosphate + H(+)</text>
        <dbReference type="Rhea" id="RHEA:13065"/>
        <dbReference type="ChEBI" id="CHEBI:15377"/>
        <dbReference type="ChEBI" id="CHEBI:15378"/>
        <dbReference type="ChEBI" id="CHEBI:30616"/>
        <dbReference type="ChEBI" id="CHEBI:43474"/>
        <dbReference type="ChEBI" id="CHEBI:456216"/>
        <dbReference type="EC" id="5.6.2.3"/>
    </reaction>
</comment>
<feature type="binding site" evidence="3">
    <location>
        <begin position="203"/>
        <end position="210"/>
    </location>
    <ligand>
        <name>ATP</name>
        <dbReference type="ChEBI" id="CHEBI:30616"/>
    </ligand>
</feature>
<dbReference type="GO" id="GO:0003677">
    <property type="term" value="F:DNA binding"/>
    <property type="evidence" value="ECO:0007669"/>
    <property type="project" value="UniProtKB-UniRule"/>
</dbReference>
<dbReference type="InterPro" id="IPR027417">
    <property type="entry name" value="P-loop_NTPase"/>
</dbReference>
<name>F2BEU1_9NEIS</name>
<dbReference type="GO" id="GO:0009338">
    <property type="term" value="C:exodeoxyribonuclease V complex"/>
    <property type="evidence" value="ECO:0007669"/>
    <property type="project" value="InterPro"/>
</dbReference>
<evidence type="ECO:0000313" key="7">
    <source>
        <dbReference type="Proteomes" id="UP000004105"/>
    </source>
</evidence>
<dbReference type="EMBL" id="AFAY01000046">
    <property type="protein sequence ID" value="EGF09996.1"/>
    <property type="molecule type" value="Genomic_DNA"/>
</dbReference>
<dbReference type="AlphaFoldDB" id="F2BEU1"/>
<dbReference type="EC" id="5.6.2.3" evidence="3"/>
<reference evidence="6 7" key="1">
    <citation type="submission" date="2011-02" db="EMBL/GenBank/DDBJ databases">
        <authorList>
            <person name="Muzny D."/>
            <person name="Qin X."/>
            <person name="Deng J."/>
            <person name="Jiang H."/>
            <person name="Liu Y."/>
            <person name="Qu J."/>
            <person name="Song X.-Z."/>
            <person name="Zhang L."/>
            <person name="Thornton R."/>
            <person name="Coyle M."/>
            <person name="Francisco L."/>
            <person name="Jackson L."/>
            <person name="Javaid M."/>
            <person name="Korchina V."/>
            <person name="Kovar C."/>
            <person name="Mata R."/>
            <person name="Mathew T."/>
            <person name="Ngo R."/>
            <person name="Nguyen L."/>
            <person name="Nguyen N."/>
            <person name="Okwuonu G."/>
            <person name="Ongeri F."/>
            <person name="Pham C."/>
            <person name="Simmons D."/>
            <person name="Wilczek-Boney K."/>
            <person name="Hale W."/>
            <person name="Jakkamsetti A."/>
            <person name="Pham P."/>
            <person name="Ruth R."/>
            <person name="San Lucas F."/>
            <person name="Warren J."/>
            <person name="Zhang J."/>
            <person name="Zhao Z."/>
            <person name="Zhou C."/>
            <person name="Zhu D."/>
            <person name="Lee S."/>
            <person name="Bess C."/>
            <person name="Blankenburg K."/>
            <person name="Forbes L."/>
            <person name="Fu Q."/>
            <person name="Gubbala S."/>
            <person name="Hirani K."/>
            <person name="Jayaseelan J.C."/>
            <person name="Lara F."/>
            <person name="Munidasa M."/>
            <person name="Palculict T."/>
            <person name="Patil S."/>
            <person name="Pu L.-L."/>
            <person name="Saada N."/>
            <person name="Tang L."/>
            <person name="Weissenberger G."/>
            <person name="Zhu Y."/>
            <person name="Hemphill L."/>
            <person name="Shang Y."/>
            <person name="Youmans B."/>
            <person name="Ayvaz T."/>
            <person name="Ross M."/>
            <person name="Santibanez J."/>
            <person name="Aqrawi P."/>
            <person name="Gross S."/>
            <person name="Joshi V."/>
            <person name="Fowler G."/>
            <person name="Nazareth L."/>
            <person name="Reid J."/>
            <person name="Worley K."/>
            <person name="Petrosino J."/>
            <person name="Highlander S."/>
            <person name="Gibbs R."/>
        </authorList>
    </citation>
    <scope>NUCLEOTIDE SEQUENCE [LARGE SCALE GENOMIC DNA]</scope>
    <source>
        <strain evidence="6 7">ATCC BAA-1200</strain>
    </source>
</reference>
<dbReference type="GO" id="GO:0000724">
    <property type="term" value="P:double-strand break repair via homologous recombination"/>
    <property type="evidence" value="ECO:0007669"/>
    <property type="project" value="UniProtKB-UniRule"/>
</dbReference>
<comment type="subunit">
    <text evidence="3">Heterotrimer of RecB, RecC and RecD. All subunits contribute to DNA-binding.</text>
</comment>
<dbReference type="GO" id="GO:0043139">
    <property type="term" value="F:5'-3' DNA helicase activity"/>
    <property type="evidence" value="ECO:0007669"/>
    <property type="project" value="UniProtKB-UniRule"/>
</dbReference>
<dbReference type="CDD" id="cd18809">
    <property type="entry name" value="SF1_C_RecD"/>
    <property type="match status" value="1"/>
</dbReference>
<sequence length="661" mass="70145">MPHRQDMWRSHTLGLPRLNERPSESTAKIPKHDFQTASRSIPPHPPLAIIRLLPANPSRTMSDEFANAAADAALELFRRLHPQAAETCAPFLPRLFAALADGHSFIWLARDEAAALSAAAPLADGSGNAPLTVSGRRLFLGRMWQLESDLAHEIRRLAASPAAPANPAAAARNLQNWFAEPGSAGQQAAAALALLQNFILICGGPGTGKTTTVAKLLALLCEGADPLPRTALAAPTGKAAAHMGRALHAALQRFPLADGLKAHLSQLEGQTVHRLLKLRPPQMRPQFDAQNPLPLDILVIDEASMLDLALMLDLLRAVPDGCRVILLGDENQLPSVGAGAVLAALAQPAVLSPELTGRLKTLLPDAEQRFQTAANAPPLSANTARLTVSHRFGEHSGLGCLARAVCTGDAETALAQFARFPAELAFLPDNIPQLAERFCRTQAALWQAADAGDAPAAFAAQSRLAVLAARREEADRFNQACRRLLAQQGRVREDAPWFAGQSIMIERNDHALGLYNGDIGIVLPDPQGEAGALAACFPAAAGYRTVPLSRLPAHLTAFAITVHKSQGSEYAEVWLLPGEEHAPTGNGNGGATGATDKGAQEPDGTQETGGGLNRALLYTAITRARERFACAAAPETLAAACRRNETRRSALRELLARPEAV</sequence>
<keyword evidence="3" id="KW-0269">Exonuclease</keyword>
<dbReference type="GO" id="GO:0016887">
    <property type="term" value="F:ATP hydrolysis activity"/>
    <property type="evidence" value="ECO:0007669"/>
    <property type="project" value="RHEA"/>
</dbReference>
<dbReference type="HAMAP" id="MF_01487">
    <property type="entry name" value="RecD"/>
    <property type="match status" value="1"/>
</dbReference>
<dbReference type="InterPro" id="IPR050534">
    <property type="entry name" value="Coronavir_polyprotein_1ab"/>
</dbReference>
<dbReference type="SMART" id="SM00382">
    <property type="entry name" value="AAA"/>
    <property type="match status" value="1"/>
</dbReference>
<accession>F2BEU1</accession>
<dbReference type="Gene3D" id="3.40.50.300">
    <property type="entry name" value="P-loop containing nucleotide triphosphate hydrolases"/>
    <property type="match status" value="2"/>
</dbReference>
<evidence type="ECO:0000256" key="4">
    <source>
        <dbReference type="SAM" id="MobiDB-lite"/>
    </source>
</evidence>
<evidence type="ECO:0000259" key="5">
    <source>
        <dbReference type="SMART" id="SM00382"/>
    </source>
</evidence>
<keyword evidence="7" id="KW-1185">Reference proteome</keyword>
<feature type="region of interest" description="Disordered" evidence="4">
    <location>
        <begin position="16"/>
        <end position="40"/>
    </location>
</feature>
<dbReference type="NCBIfam" id="TIGR01447">
    <property type="entry name" value="recD"/>
    <property type="match status" value="1"/>
</dbReference>
<dbReference type="HOGENOM" id="CLU_007524_1_1_4"/>